<accession>A0A3M2L6Q4</accession>
<evidence type="ECO:0000259" key="9">
    <source>
        <dbReference type="Pfam" id="PF04324"/>
    </source>
</evidence>
<dbReference type="PANTHER" id="PTHR37424">
    <property type="entry name" value="BACTERIOFERRITIN-ASSOCIATED FERREDOXIN"/>
    <property type="match status" value="1"/>
</dbReference>
<evidence type="ECO:0000256" key="2">
    <source>
        <dbReference type="ARBA" id="ARBA00022714"/>
    </source>
</evidence>
<organism evidence="10 11">
    <name type="scientific">Nocardia stercoris</name>
    <dbReference type="NCBI Taxonomy" id="2483361"/>
    <lineage>
        <taxon>Bacteria</taxon>
        <taxon>Bacillati</taxon>
        <taxon>Actinomycetota</taxon>
        <taxon>Actinomycetes</taxon>
        <taxon>Mycobacteriales</taxon>
        <taxon>Nocardiaceae</taxon>
        <taxon>Nocardia</taxon>
    </lineage>
</organism>
<evidence type="ECO:0000256" key="6">
    <source>
        <dbReference type="ARBA" id="ARBA00023014"/>
    </source>
</evidence>
<sequence>MYVCICNALTEDEVRGCVAAGACSTRQVKKACGWKPGCGACVSRIAGIVGEMRGTPAALELPAA</sequence>
<keyword evidence="11" id="KW-1185">Reference proteome</keyword>
<keyword evidence="1" id="KW-0813">Transport</keyword>
<evidence type="ECO:0000313" key="11">
    <source>
        <dbReference type="Proteomes" id="UP000279275"/>
    </source>
</evidence>
<reference evidence="10 11" key="1">
    <citation type="submission" date="2018-10" db="EMBL/GenBank/DDBJ databases">
        <title>Isolation from cow dung.</title>
        <authorList>
            <person name="Ling L."/>
        </authorList>
    </citation>
    <scope>NUCLEOTIDE SEQUENCE [LARGE SCALE GENOMIC DNA]</scope>
    <source>
        <strain evidence="10 11">NEAU-LL90</strain>
    </source>
</reference>
<dbReference type="GO" id="GO:0046872">
    <property type="term" value="F:metal ion binding"/>
    <property type="evidence" value="ECO:0007669"/>
    <property type="project" value="UniProtKB-KW"/>
</dbReference>
<evidence type="ECO:0000256" key="7">
    <source>
        <dbReference type="ARBA" id="ARBA00039386"/>
    </source>
</evidence>
<proteinExistence type="inferred from homology"/>
<keyword evidence="6" id="KW-0411">Iron-sulfur</keyword>
<dbReference type="OrthoDB" id="9815350at2"/>
<dbReference type="InterPro" id="IPR041854">
    <property type="entry name" value="BFD-like_2Fe2S-bd_dom_sf"/>
</dbReference>
<evidence type="ECO:0000313" key="10">
    <source>
        <dbReference type="EMBL" id="RMI33311.1"/>
    </source>
</evidence>
<comment type="caution">
    <text evidence="10">The sequence shown here is derived from an EMBL/GenBank/DDBJ whole genome shotgun (WGS) entry which is preliminary data.</text>
</comment>
<protein>
    <recommendedName>
        <fullName evidence="7">Bacterioferritin-associated ferredoxin</fullName>
    </recommendedName>
</protein>
<dbReference type="GO" id="GO:0051537">
    <property type="term" value="F:2 iron, 2 sulfur cluster binding"/>
    <property type="evidence" value="ECO:0007669"/>
    <property type="project" value="UniProtKB-KW"/>
</dbReference>
<keyword evidence="3" id="KW-0479">Metal-binding</keyword>
<dbReference type="PANTHER" id="PTHR37424:SF1">
    <property type="entry name" value="BACTERIOFERRITIN-ASSOCIATED FERREDOXIN"/>
    <property type="match status" value="1"/>
</dbReference>
<evidence type="ECO:0000256" key="1">
    <source>
        <dbReference type="ARBA" id="ARBA00022448"/>
    </source>
</evidence>
<feature type="domain" description="BFD-like [2Fe-2S]-binding" evidence="9">
    <location>
        <begin position="2"/>
        <end position="49"/>
    </location>
</feature>
<evidence type="ECO:0000256" key="3">
    <source>
        <dbReference type="ARBA" id="ARBA00022723"/>
    </source>
</evidence>
<dbReference type="AlphaFoldDB" id="A0A3M2L6Q4"/>
<dbReference type="InterPro" id="IPR052371">
    <property type="entry name" value="BFD-associated_ferredoxin"/>
</dbReference>
<dbReference type="Gene3D" id="1.10.10.1100">
    <property type="entry name" value="BFD-like [2Fe-2S]-binding domain"/>
    <property type="match status" value="1"/>
</dbReference>
<evidence type="ECO:0000256" key="5">
    <source>
        <dbReference type="ARBA" id="ARBA00023004"/>
    </source>
</evidence>
<keyword evidence="2" id="KW-0001">2Fe-2S</keyword>
<evidence type="ECO:0000256" key="4">
    <source>
        <dbReference type="ARBA" id="ARBA00022982"/>
    </source>
</evidence>
<evidence type="ECO:0000256" key="8">
    <source>
        <dbReference type="ARBA" id="ARBA00046332"/>
    </source>
</evidence>
<name>A0A3M2L6Q4_9NOCA</name>
<comment type="similarity">
    <text evidence="8">Belongs to the Bfd family.</text>
</comment>
<dbReference type="Pfam" id="PF04324">
    <property type="entry name" value="Fer2_BFD"/>
    <property type="match status" value="1"/>
</dbReference>
<gene>
    <name evidence="10" type="ORF">EBN03_09050</name>
</gene>
<dbReference type="RefSeq" id="WP_122187507.1">
    <property type="nucleotide sequence ID" value="NZ_RFFH01000003.1"/>
</dbReference>
<keyword evidence="5" id="KW-0408">Iron</keyword>
<dbReference type="Proteomes" id="UP000279275">
    <property type="component" value="Unassembled WGS sequence"/>
</dbReference>
<keyword evidence="4" id="KW-0249">Electron transport</keyword>
<dbReference type="EMBL" id="RFFH01000003">
    <property type="protein sequence ID" value="RMI33311.1"/>
    <property type="molecule type" value="Genomic_DNA"/>
</dbReference>
<dbReference type="InterPro" id="IPR007419">
    <property type="entry name" value="BFD-like_2Fe2S-bd_dom"/>
</dbReference>